<keyword evidence="2" id="KW-0479">Metal-binding</keyword>
<keyword evidence="3 5" id="KW-0456">Lyase</keyword>
<dbReference type="InterPro" id="IPR043594">
    <property type="entry name" value="HMGL"/>
</dbReference>
<dbReference type="PANTHER" id="PTHR42738">
    <property type="entry name" value="HYDROXYMETHYLGLUTARYL-COA LYASE"/>
    <property type="match status" value="1"/>
</dbReference>
<feature type="domain" description="Pyruvate carboxyltransferase" evidence="4">
    <location>
        <begin position="3"/>
        <end position="273"/>
    </location>
</feature>
<comment type="similarity">
    <text evidence="1">Belongs to the HMG-CoA lyase family.</text>
</comment>
<dbReference type="Gene3D" id="3.20.20.70">
    <property type="entry name" value="Aldolase class I"/>
    <property type="match status" value="1"/>
</dbReference>
<dbReference type="CDD" id="cd07938">
    <property type="entry name" value="DRE_TIM_HMGL"/>
    <property type="match status" value="1"/>
</dbReference>
<dbReference type="PANTHER" id="PTHR42738:SF7">
    <property type="entry name" value="HYDROXYMETHYLGLUTARYL-COA LYASE"/>
    <property type="match status" value="1"/>
</dbReference>
<gene>
    <name evidence="5" type="primary">mvaB</name>
    <name evidence="5" type="ORF">GCM10011386_41800</name>
</gene>
<comment type="caution">
    <text evidence="5">The sequence shown here is derived from an EMBL/GenBank/DDBJ whole genome shotgun (WGS) entry which is preliminary data.</text>
</comment>
<organism evidence="5 6">
    <name type="scientific">Parapedobacter defluvii</name>
    <dbReference type="NCBI Taxonomy" id="2045106"/>
    <lineage>
        <taxon>Bacteria</taxon>
        <taxon>Pseudomonadati</taxon>
        <taxon>Bacteroidota</taxon>
        <taxon>Sphingobacteriia</taxon>
        <taxon>Sphingobacteriales</taxon>
        <taxon>Sphingobacteriaceae</taxon>
        <taxon>Parapedobacter</taxon>
    </lineage>
</organism>
<evidence type="ECO:0000256" key="1">
    <source>
        <dbReference type="ARBA" id="ARBA00009405"/>
    </source>
</evidence>
<dbReference type="GO" id="GO:0016829">
    <property type="term" value="F:lyase activity"/>
    <property type="evidence" value="ECO:0007669"/>
    <property type="project" value="UniProtKB-KW"/>
</dbReference>
<accession>A0ABQ1MRD3</accession>
<dbReference type="InterPro" id="IPR000891">
    <property type="entry name" value="PYR_CT"/>
</dbReference>
<dbReference type="Pfam" id="PF00682">
    <property type="entry name" value="HMGL-like"/>
    <property type="match status" value="1"/>
</dbReference>
<dbReference type="Proteomes" id="UP000597338">
    <property type="component" value="Unassembled WGS sequence"/>
</dbReference>
<keyword evidence="6" id="KW-1185">Reference proteome</keyword>
<evidence type="ECO:0000256" key="3">
    <source>
        <dbReference type="ARBA" id="ARBA00023239"/>
    </source>
</evidence>
<evidence type="ECO:0000259" key="4">
    <source>
        <dbReference type="PROSITE" id="PS50991"/>
    </source>
</evidence>
<dbReference type="InterPro" id="IPR013785">
    <property type="entry name" value="Aldolase_TIM"/>
</dbReference>
<evidence type="ECO:0000313" key="5">
    <source>
        <dbReference type="EMBL" id="GGC45143.1"/>
    </source>
</evidence>
<evidence type="ECO:0000313" key="6">
    <source>
        <dbReference type="Proteomes" id="UP000597338"/>
    </source>
</evidence>
<protein>
    <submittedName>
        <fullName evidence="5">Hydroxymethylglutaryl-CoA lyase</fullName>
    </submittedName>
</protein>
<dbReference type="PROSITE" id="PS50991">
    <property type="entry name" value="PYR_CT"/>
    <property type="match status" value="1"/>
</dbReference>
<name>A0ABQ1MRD3_9SPHI</name>
<evidence type="ECO:0000256" key="2">
    <source>
        <dbReference type="ARBA" id="ARBA00022723"/>
    </source>
</evidence>
<dbReference type="RefSeq" id="WP_188753413.1">
    <property type="nucleotide sequence ID" value="NZ_BMIK01000022.1"/>
</dbReference>
<proteinExistence type="inferred from homology"/>
<reference evidence="6" key="1">
    <citation type="journal article" date="2019" name="Int. J. Syst. Evol. Microbiol.">
        <title>The Global Catalogue of Microorganisms (GCM) 10K type strain sequencing project: providing services to taxonomists for standard genome sequencing and annotation.</title>
        <authorList>
            <consortium name="The Broad Institute Genomics Platform"/>
            <consortium name="The Broad Institute Genome Sequencing Center for Infectious Disease"/>
            <person name="Wu L."/>
            <person name="Ma J."/>
        </authorList>
    </citation>
    <scope>NUCLEOTIDE SEQUENCE [LARGE SCALE GENOMIC DNA]</scope>
    <source>
        <strain evidence="6">CGMCC 1.15342</strain>
    </source>
</reference>
<dbReference type="EMBL" id="BMIK01000022">
    <property type="protein sequence ID" value="GGC45143.1"/>
    <property type="molecule type" value="Genomic_DNA"/>
</dbReference>
<sequence>MQRISITECPRDAMQGIRRFIPTEVKAAYIQLLLKVGFDRLDVGSFVSPRAIPQMKDTAEVLKRLDTSANATQLLAIVANVRGAEEAVTYTDVGVIGFPFSVSETFQLRNANSTLAQALDTVREIVAICHVNGKIPLVYLSMGFGNPYGDPWSPTIVVDYMDQLFKMGVRDFALADTVGTSTPEGIARLYRYVAGTFPGVALGLHLHSTPSESRNKLIAALDAGCTRFDTALRGFGGCPMAEDQLTGNIATEALLQLLYERGIDAGLDGDAWAEALRYSNEVF</sequence>
<dbReference type="SUPFAM" id="SSF51569">
    <property type="entry name" value="Aldolase"/>
    <property type="match status" value="1"/>
</dbReference>